<keyword evidence="1" id="KW-0472">Membrane</keyword>
<feature type="transmembrane region" description="Helical" evidence="1">
    <location>
        <begin position="229"/>
        <end position="253"/>
    </location>
</feature>
<accession>A0ABM9MI63</accession>
<evidence type="ECO:0000256" key="1">
    <source>
        <dbReference type="SAM" id="Phobius"/>
    </source>
</evidence>
<feature type="transmembrane region" description="Helical" evidence="1">
    <location>
        <begin position="12"/>
        <end position="33"/>
    </location>
</feature>
<protein>
    <submittedName>
        <fullName evidence="2">Uncharacterized protein</fullName>
    </submittedName>
</protein>
<evidence type="ECO:0000313" key="2">
    <source>
        <dbReference type="EMBL" id="CAJ1585791.1"/>
    </source>
</evidence>
<feature type="transmembrane region" description="Helical" evidence="1">
    <location>
        <begin position="328"/>
        <end position="351"/>
    </location>
</feature>
<feature type="transmembrane region" description="Helical" evidence="1">
    <location>
        <begin position="174"/>
        <end position="197"/>
    </location>
</feature>
<proteinExistence type="predicted"/>
<sequence>MLTIATNTIRLWWQTWPTLVALYLVGWLVRYWVLQGAIEVGLAHGRIWGSLVVVLAPIVRLLTFLGMFLAIRAVTPALQHVGDDRQNARGTTDILMTAILPFLVIYTTWKLIYEDYYIYVTTVDFTTVYQGGAAAVQEVAYGGIGAEVWAVIAVAFVLRQLITRFRAKLPRWTMALAVYFEVLWIFLTLQAGAAALFGSPKWIAERRVMVWIDDTRAELFSHFVLLEDWWSWLGALVALLIPVLGLSLAWLAITASIYGTPFTPTWSGARRVMLGHRADVVAAHALERSRNVLQPRWQRVPGEVQSRLLEFIRGQFGRFGSIIDAGRLILHGGLLPIAFFVFAYIGLLVLAPGGAYFDIKVNDGYLFRWVSLLLGPHPWPWWESFDDAIRIGIGALIEPLRICLVAATYWYCVEQVRAQQAEMSSAGVESDHGRQL</sequence>
<dbReference type="EMBL" id="OY726395">
    <property type="protein sequence ID" value="CAJ1585791.1"/>
    <property type="molecule type" value="Genomic_DNA"/>
</dbReference>
<feature type="transmembrane region" description="Helical" evidence="1">
    <location>
        <begin position="388"/>
        <end position="413"/>
    </location>
</feature>
<reference evidence="2 3" key="1">
    <citation type="submission" date="2023-08" db="EMBL/GenBank/DDBJ databases">
        <authorList>
            <person name="Folkvardsen B D."/>
            <person name="Norman A."/>
        </authorList>
    </citation>
    <scope>NUCLEOTIDE SEQUENCE [LARGE SCALE GENOMIC DNA]</scope>
    <source>
        <strain evidence="2 3">Mu0050</strain>
    </source>
</reference>
<feature type="transmembrane region" description="Helical" evidence="1">
    <location>
        <begin position="92"/>
        <end position="109"/>
    </location>
</feature>
<gene>
    <name evidence="2" type="ORF">MU0050_003916</name>
</gene>
<keyword evidence="3" id="KW-1185">Reference proteome</keyword>
<feature type="transmembrane region" description="Helical" evidence="1">
    <location>
        <begin position="139"/>
        <end position="162"/>
    </location>
</feature>
<dbReference type="RefSeq" id="WP_316511893.1">
    <property type="nucleotide sequence ID" value="NZ_OY726395.1"/>
</dbReference>
<feature type="transmembrane region" description="Helical" evidence="1">
    <location>
        <begin position="45"/>
        <end position="71"/>
    </location>
</feature>
<keyword evidence="1" id="KW-0812">Transmembrane</keyword>
<evidence type="ECO:0000313" key="3">
    <source>
        <dbReference type="Proteomes" id="UP001190466"/>
    </source>
</evidence>
<keyword evidence="1" id="KW-1133">Transmembrane helix</keyword>
<dbReference type="Proteomes" id="UP001190466">
    <property type="component" value="Chromosome"/>
</dbReference>
<organism evidence="2 3">
    <name type="scientific">[Mycobacterium] wendilense</name>
    <dbReference type="NCBI Taxonomy" id="3064284"/>
    <lineage>
        <taxon>Bacteria</taxon>
        <taxon>Bacillati</taxon>
        <taxon>Actinomycetota</taxon>
        <taxon>Actinomycetes</taxon>
        <taxon>Mycobacteriales</taxon>
        <taxon>Mycobacteriaceae</taxon>
        <taxon>Mycolicibacter</taxon>
    </lineage>
</organism>
<name>A0ABM9MI63_9MYCO</name>